<evidence type="ECO:0000259" key="7">
    <source>
        <dbReference type="SMART" id="SM00360"/>
    </source>
</evidence>
<dbReference type="CDD" id="cd12263">
    <property type="entry name" value="RRM_ABT1_like"/>
    <property type="match status" value="1"/>
</dbReference>
<dbReference type="PANTHER" id="PTHR12311:SF7">
    <property type="entry name" value="ACTIVATOR OF BASAL TRANSCRIPTION 1"/>
    <property type="match status" value="1"/>
</dbReference>
<organism evidence="8">
    <name type="scientific">Drosophila melanogaster</name>
    <name type="common">Fruit fly</name>
    <dbReference type="NCBI Taxonomy" id="7227"/>
    <lineage>
        <taxon>Eukaryota</taxon>
        <taxon>Metazoa</taxon>
        <taxon>Ecdysozoa</taxon>
        <taxon>Arthropoda</taxon>
        <taxon>Hexapoda</taxon>
        <taxon>Insecta</taxon>
        <taxon>Pterygota</taxon>
        <taxon>Neoptera</taxon>
        <taxon>Endopterygota</taxon>
        <taxon>Diptera</taxon>
        <taxon>Brachycera</taxon>
        <taxon>Muscomorpha</taxon>
        <taxon>Ephydroidea</taxon>
        <taxon>Drosophilidae</taxon>
        <taxon>Drosophila</taxon>
        <taxon>Sophophora</taxon>
    </lineage>
</organism>
<dbReference type="Gene3D" id="3.30.70.330">
    <property type="match status" value="1"/>
</dbReference>
<comment type="subcellular location">
    <subcellularLocation>
        <location evidence="1">Nucleus</location>
        <location evidence="1">Nucleolus</location>
    </subcellularLocation>
</comment>
<feature type="domain" description="RRM" evidence="7">
    <location>
        <begin position="78"/>
        <end position="156"/>
    </location>
</feature>
<dbReference type="ExpressionAtlas" id="D0IQM8">
    <property type="expression patterns" value="baseline and differential"/>
</dbReference>
<evidence type="ECO:0000256" key="3">
    <source>
        <dbReference type="ARBA" id="ARBA00020737"/>
    </source>
</evidence>
<dbReference type="Bgee" id="FBgn0030085">
    <property type="expression patterns" value="Expressed in spermatocyte in testis and 58 other cell types or tissues"/>
</dbReference>
<dbReference type="OrthoDB" id="287393at2759"/>
<accession>D0IQM8</accession>
<gene>
    <name evidence="8" type="primary">CG6999-RA</name>
</gene>
<feature type="region of interest" description="Disordered" evidence="6">
    <location>
        <begin position="1"/>
        <end position="50"/>
    </location>
</feature>
<evidence type="ECO:0000256" key="2">
    <source>
        <dbReference type="ARBA" id="ARBA00005819"/>
    </source>
</evidence>
<feature type="compositionally biased region" description="Basic residues" evidence="6">
    <location>
        <begin position="1"/>
        <end position="15"/>
    </location>
</feature>
<dbReference type="PANTHER" id="PTHR12311">
    <property type="entry name" value="ACTIVATOR OF BASAL TRANSCRIPTION 1"/>
    <property type="match status" value="1"/>
</dbReference>
<sequence length="249" mass="28973">MKKIINTSKPKRKSTSMKVEETKLDEARWGKPQTKEGESANGIANPSNDDKKELANFKATFNSWAPEKKREKMHKVGVILISNIPKDMDGDCLKEIMNLHSVVGRVYVQPETLSSFKTKKNMRKGWVEFISKSGAKKIALELNNKPITDGKSSRFRGLLWKMKFLPRFKWYYLTDRMDYELAVCKVRVWSQARKRATFWYDPDQMEYFKKQVKKMKKMKKVKEAEMATRNAEMAAKKAEMAAKKLKKSA</sequence>
<dbReference type="Pfam" id="PF00076">
    <property type="entry name" value="RRM_1"/>
    <property type="match status" value="1"/>
</dbReference>
<name>D0IQM8_DROME</name>
<dbReference type="EMBL" id="BT100266">
    <property type="protein sequence ID" value="ACY65515.2"/>
    <property type="molecule type" value="mRNA"/>
</dbReference>
<dbReference type="AlphaFoldDB" id="D0IQM8"/>
<dbReference type="InterPro" id="IPR012677">
    <property type="entry name" value="Nucleotide-bd_a/b_plait_sf"/>
</dbReference>
<dbReference type="InterPro" id="IPR039119">
    <property type="entry name" value="ABT1/Esf2"/>
</dbReference>
<dbReference type="GO" id="GO:0003723">
    <property type="term" value="F:RNA binding"/>
    <property type="evidence" value="ECO:0007669"/>
    <property type="project" value="UniProtKB-KW"/>
</dbReference>
<dbReference type="HOGENOM" id="CLU_054086_3_2_1"/>
<dbReference type="GO" id="GO:0005730">
    <property type="term" value="C:nucleolus"/>
    <property type="evidence" value="ECO:0007669"/>
    <property type="project" value="UniProtKB-SubCell"/>
</dbReference>
<reference evidence="8" key="1">
    <citation type="submission" date="2011-08" db="EMBL/GenBank/DDBJ databases">
        <authorList>
            <person name="Carlson J."/>
            <person name="Booth B."/>
            <person name="Frise E."/>
            <person name="Park S."/>
            <person name="Wan K."/>
            <person name="Yu C."/>
            <person name="Celniker S."/>
        </authorList>
    </citation>
    <scope>NUCLEOTIDE SEQUENCE</scope>
</reference>
<evidence type="ECO:0000313" key="8">
    <source>
        <dbReference type="EMBL" id="ACY65515.2"/>
    </source>
</evidence>
<evidence type="ECO:0000256" key="6">
    <source>
        <dbReference type="SAM" id="MobiDB-lite"/>
    </source>
</evidence>
<proteinExistence type="evidence at transcript level"/>
<evidence type="ECO:0000256" key="1">
    <source>
        <dbReference type="ARBA" id="ARBA00004604"/>
    </source>
</evidence>
<dbReference type="SMART" id="SM00360">
    <property type="entry name" value="RRM"/>
    <property type="match status" value="1"/>
</dbReference>
<dbReference type="InterPro" id="IPR035979">
    <property type="entry name" value="RBD_domain_sf"/>
</dbReference>
<evidence type="ECO:0000256" key="4">
    <source>
        <dbReference type="ARBA" id="ARBA00022884"/>
    </source>
</evidence>
<dbReference type="VEuPathDB" id="VectorBase:FBgn0030085"/>
<evidence type="ECO:0000256" key="5">
    <source>
        <dbReference type="ARBA" id="ARBA00023242"/>
    </source>
</evidence>
<dbReference type="SUPFAM" id="SSF54928">
    <property type="entry name" value="RNA-binding domain, RBD"/>
    <property type="match status" value="1"/>
</dbReference>
<keyword evidence="5" id="KW-0539">Nucleus</keyword>
<feature type="compositionally biased region" description="Basic and acidic residues" evidence="6">
    <location>
        <begin position="18"/>
        <end position="38"/>
    </location>
</feature>
<comment type="similarity">
    <text evidence="2">Belongs to the ESF2/ABP1 family.</text>
</comment>
<protein>
    <recommendedName>
        <fullName evidence="3">Activator of basal transcription 1</fullName>
    </recommendedName>
</protein>
<dbReference type="InterPro" id="IPR000504">
    <property type="entry name" value="RRM_dom"/>
</dbReference>
<keyword evidence="4" id="KW-0694">RNA-binding</keyword>
<dbReference type="InterPro" id="IPR034353">
    <property type="entry name" value="ABT1/ESF2_RRM"/>
</dbReference>